<dbReference type="GO" id="GO:0004674">
    <property type="term" value="F:protein serine/threonine kinase activity"/>
    <property type="evidence" value="ECO:0007669"/>
    <property type="project" value="TreeGrafter"/>
</dbReference>
<evidence type="ECO:0000256" key="5">
    <source>
        <dbReference type="SAM" id="MobiDB-lite"/>
    </source>
</evidence>
<comment type="caution">
    <text evidence="7">The sequence shown here is derived from an EMBL/GenBank/DDBJ whole genome shotgun (WGS) entry which is preliminary data.</text>
</comment>
<sequence>MQWPTKFEWCRRRQQQQQQRWRRHKHGRYRWSSVLAAAAVWLVQRRRGQRLAAAAGKAGSQGASDVEAASDGVSPQLSKFPSSGAASGLTQTASWFSRTVFKFNPFHMGGSGSSGEPTSTLAAFSSTSTGQGSGQRIPLTAAGSLLQAGASRPGSGSSNASPHAASLAARLEALLRDPPAWLIDPNRLMLELTGSGRLLLLGLGHYGACYRGWLLPQSAVAEASGGAAPAAPASQLVPGGGLATTIGSSEVRVAIKVLNIADMDAAFFKEADILHRLGGSPHVVALHGACVMDQHMVVVMELMQGGDLAGALASDAAGELSWGRRGKDIALGIAEGLAYLHANNVTHRQAEGHCIVSSWDLKSQNVLLTKALQAKVADVGGATIHSHTYVPEGASDFRGTLAYAAPELLLAAPCTNKIDSFSFGIILWEIVTHEVPRRGFVQPPPPSDACPAGVSQLIRDCLQTDPHTRPSAAQIVERLRAL</sequence>
<keyword evidence="4" id="KW-0067">ATP-binding</keyword>
<feature type="compositionally biased region" description="Polar residues" evidence="5">
    <location>
        <begin position="73"/>
        <end position="87"/>
    </location>
</feature>
<name>A0AAD5DU80_9CHLO</name>
<feature type="region of interest" description="Disordered" evidence="5">
    <location>
        <begin position="56"/>
        <end position="87"/>
    </location>
</feature>
<reference evidence="7" key="1">
    <citation type="submission" date="2020-11" db="EMBL/GenBank/DDBJ databases">
        <title>Chlorella ohadii genome sequencing and assembly.</title>
        <authorList>
            <person name="Murik O."/>
            <person name="Treves H."/>
            <person name="Kedem I."/>
            <person name="Shotland Y."/>
            <person name="Kaplan A."/>
        </authorList>
    </citation>
    <scope>NUCLEOTIDE SEQUENCE</scope>
    <source>
        <strain evidence="7">1</strain>
    </source>
</reference>
<evidence type="ECO:0000313" key="8">
    <source>
        <dbReference type="Proteomes" id="UP001205105"/>
    </source>
</evidence>
<dbReference type="InterPro" id="IPR001245">
    <property type="entry name" value="Ser-Thr/Tyr_kinase_cat_dom"/>
</dbReference>
<evidence type="ECO:0000256" key="4">
    <source>
        <dbReference type="ARBA" id="ARBA00022840"/>
    </source>
</evidence>
<dbReference type="EMBL" id="JADXDR010000041">
    <property type="protein sequence ID" value="KAI7843236.1"/>
    <property type="molecule type" value="Genomic_DNA"/>
</dbReference>
<dbReference type="AlphaFoldDB" id="A0AAD5DU80"/>
<dbReference type="Gene3D" id="1.10.510.10">
    <property type="entry name" value="Transferase(Phosphotransferase) domain 1"/>
    <property type="match status" value="1"/>
</dbReference>
<gene>
    <name evidence="7" type="ORF">COHA_003070</name>
</gene>
<proteinExistence type="predicted"/>
<keyword evidence="8" id="KW-1185">Reference proteome</keyword>
<keyword evidence="2" id="KW-0547">Nucleotide-binding</keyword>
<dbReference type="GO" id="GO:0005524">
    <property type="term" value="F:ATP binding"/>
    <property type="evidence" value="ECO:0007669"/>
    <property type="project" value="UniProtKB-KW"/>
</dbReference>
<dbReference type="InterPro" id="IPR011009">
    <property type="entry name" value="Kinase-like_dom_sf"/>
</dbReference>
<dbReference type="InterPro" id="IPR051681">
    <property type="entry name" value="Ser/Thr_Kinases-Pseudokinases"/>
</dbReference>
<keyword evidence="1" id="KW-0808">Transferase</keyword>
<dbReference type="SUPFAM" id="SSF56112">
    <property type="entry name" value="Protein kinase-like (PK-like)"/>
    <property type="match status" value="1"/>
</dbReference>
<feature type="region of interest" description="Disordered" evidence="5">
    <location>
        <begin position="111"/>
        <end position="137"/>
    </location>
</feature>
<feature type="compositionally biased region" description="Low complexity" evidence="5">
    <location>
        <begin position="114"/>
        <end position="130"/>
    </location>
</feature>
<dbReference type="PANTHER" id="PTHR44329">
    <property type="entry name" value="SERINE/THREONINE-PROTEIN KINASE TNNI3K-RELATED"/>
    <property type="match status" value="1"/>
</dbReference>
<feature type="domain" description="Protein kinase" evidence="6">
    <location>
        <begin position="195"/>
        <end position="482"/>
    </location>
</feature>
<evidence type="ECO:0000313" key="7">
    <source>
        <dbReference type="EMBL" id="KAI7843236.1"/>
    </source>
</evidence>
<evidence type="ECO:0000256" key="2">
    <source>
        <dbReference type="ARBA" id="ARBA00022741"/>
    </source>
</evidence>
<dbReference type="PROSITE" id="PS50011">
    <property type="entry name" value="PROTEIN_KINASE_DOM"/>
    <property type="match status" value="1"/>
</dbReference>
<protein>
    <recommendedName>
        <fullName evidence="6">Protein kinase domain-containing protein</fullName>
    </recommendedName>
</protein>
<keyword evidence="3" id="KW-0418">Kinase</keyword>
<organism evidence="7 8">
    <name type="scientific">Chlorella ohadii</name>
    <dbReference type="NCBI Taxonomy" id="2649997"/>
    <lineage>
        <taxon>Eukaryota</taxon>
        <taxon>Viridiplantae</taxon>
        <taxon>Chlorophyta</taxon>
        <taxon>core chlorophytes</taxon>
        <taxon>Trebouxiophyceae</taxon>
        <taxon>Chlorellales</taxon>
        <taxon>Chlorellaceae</taxon>
        <taxon>Chlorella clade</taxon>
        <taxon>Chlorella</taxon>
    </lineage>
</organism>
<accession>A0AAD5DU80</accession>
<evidence type="ECO:0000256" key="1">
    <source>
        <dbReference type="ARBA" id="ARBA00022679"/>
    </source>
</evidence>
<evidence type="ECO:0000259" key="6">
    <source>
        <dbReference type="PROSITE" id="PS50011"/>
    </source>
</evidence>
<dbReference type="InterPro" id="IPR000719">
    <property type="entry name" value="Prot_kinase_dom"/>
</dbReference>
<dbReference type="Pfam" id="PF07714">
    <property type="entry name" value="PK_Tyr_Ser-Thr"/>
    <property type="match status" value="1"/>
</dbReference>
<evidence type="ECO:0000256" key="3">
    <source>
        <dbReference type="ARBA" id="ARBA00022777"/>
    </source>
</evidence>
<dbReference type="SMART" id="SM00220">
    <property type="entry name" value="S_TKc"/>
    <property type="match status" value="1"/>
</dbReference>
<dbReference type="PANTHER" id="PTHR44329:SF288">
    <property type="entry name" value="MITOGEN-ACTIVATED PROTEIN KINASE KINASE KINASE 20"/>
    <property type="match status" value="1"/>
</dbReference>
<dbReference type="Proteomes" id="UP001205105">
    <property type="component" value="Unassembled WGS sequence"/>
</dbReference>